<accession>A0A7S3L4P3</accession>
<keyword evidence="4" id="KW-0812">Transmembrane</keyword>
<protein>
    <recommendedName>
        <fullName evidence="6">Protochlorophyllide reductase</fullName>
    </recommendedName>
</protein>
<keyword evidence="4" id="KW-1133">Transmembrane helix</keyword>
<dbReference type="EMBL" id="HBIM01008891">
    <property type="protein sequence ID" value="CAE0409966.1"/>
    <property type="molecule type" value="Transcribed_RNA"/>
</dbReference>
<proteinExistence type="inferred from homology"/>
<feature type="region of interest" description="Disordered" evidence="3">
    <location>
        <begin position="54"/>
        <end position="84"/>
    </location>
</feature>
<dbReference type="PANTHER" id="PTHR24320">
    <property type="entry name" value="RETINOL DEHYDROGENASE"/>
    <property type="match status" value="1"/>
</dbReference>
<reference evidence="5" key="1">
    <citation type="submission" date="2021-01" db="EMBL/GenBank/DDBJ databases">
        <authorList>
            <person name="Corre E."/>
            <person name="Pelletier E."/>
            <person name="Niang G."/>
            <person name="Scheremetjew M."/>
            <person name="Finn R."/>
            <person name="Kale V."/>
            <person name="Holt S."/>
            <person name="Cochrane G."/>
            <person name="Meng A."/>
            <person name="Brown T."/>
            <person name="Cohen L."/>
        </authorList>
    </citation>
    <scope>NUCLEOTIDE SEQUENCE</scope>
    <source>
        <strain evidence="5">CCMP127</strain>
    </source>
</reference>
<dbReference type="InterPro" id="IPR036291">
    <property type="entry name" value="NAD(P)-bd_dom_sf"/>
</dbReference>
<dbReference type="GO" id="GO:0016491">
    <property type="term" value="F:oxidoreductase activity"/>
    <property type="evidence" value="ECO:0007669"/>
    <property type="project" value="UniProtKB-KW"/>
</dbReference>
<feature type="transmembrane region" description="Helical" evidence="4">
    <location>
        <begin position="124"/>
        <end position="148"/>
    </location>
</feature>
<evidence type="ECO:0000256" key="2">
    <source>
        <dbReference type="ARBA" id="ARBA00023002"/>
    </source>
</evidence>
<dbReference type="AlphaFoldDB" id="A0A7S3L4P3"/>
<feature type="transmembrane region" description="Helical" evidence="4">
    <location>
        <begin position="214"/>
        <end position="238"/>
    </location>
</feature>
<evidence type="ECO:0008006" key="6">
    <source>
        <dbReference type="Google" id="ProtNLM"/>
    </source>
</evidence>
<evidence type="ECO:0000256" key="1">
    <source>
        <dbReference type="ARBA" id="ARBA00006484"/>
    </source>
</evidence>
<evidence type="ECO:0000313" key="5">
    <source>
        <dbReference type="EMBL" id="CAE0409966.1"/>
    </source>
</evidence>
<name>A0A7S3L4P3_9STRA</name>
<gene>
    <name evidence="5" type="ORF">ACOF00016_LOCUS7532</name>
</gene>
<feature type="transmembrane region" description="Helical" evidence="4">
    <location>
        <begin position="182"/>
        <end position="202"/>
    </location>
</feature>
<dbReference type="Gene3D" id="3.40.50.720">
    <property type="entry name" value="NAD(P)-binding Rossmann-like Domain"/>
    <property type="match status" value="1"/>
</dbReference>
<dbReference type="InterPro" id="IPR002347">
    <property type="entry name" value="SDR_fam"/>
</dbReference>
<evidence type="ECO:0000256" key="3">
    <source>
        <dbReference type="SAM" id="MobiDB-lite"/>
    </source>
</evidence>
<keyword evidence="2" id="KW-0560">Oxidoreductase</keyword>
<evidence type="ECO:0000256" key="4">
    <source>
        <dbReference type="SAM" id="Phobius"/>
    </source>
</evidence>
<keyword evidence="4" id="KW-0472">Membrane</keyword>
<sequence>MATSAGPAAVAAAAWGTEGVVSKGTGTVLRQWGFGGILAMTGVLWGRPVDDHDDTLPRRTSRFGKEGVTAAKKSGPPPKSRKTKKWIPKLPFKRRTEKDTKDQVSSFESPTTKLKQTMSSIRRVVTRVVIPSLAAVYTIYPMASLLLFRLPEALSWLGVFQNNHQCWATLNHKSWRACVKLYTVHILMLAPSLGAFWLWGFSKHRSSFSKAFKWKVMVLSCLVAIASFKLSVDHWWLYHPPRGIDLLQGKVAVVTGANRGIGLGTALALAERGAHVVVTCRTLAKCQPVVDQIERTTLKGSAQAVVLDLTRLESASRLAEQLSADYPEIHYFFANAGTTPRQELTHEGLEDGFGGMHLAHMAVVLGILPNLQRGGAAGGDTMHPSRVVVVSSEMSINAAMGIFGNDLMFSTTATAAGGATAASTQSSTEATKSNRTKILEDDLNDDWRGERTRGDGTIGPSLAAYGRAKLCGVLFALELNRRMARHGIPVISHAVHPGAVVTDSSRNSILHAFPQWIPGLRWVVGHVYFPVLWRTVQGGARSLLCPALSQAPHIVQGGQYLDALCQPFFHDRYPNPAREKETLIQIPSFLFGGDNNTSYGPKTFSTSIQLDPVQAVLLADVRWSERLWNVSVAFLQDSPARPVLDRVPW</sequence>
<organism evidence="5">
    <name type="scientific">Amphora coffeiformis</name>
    <dbReference type="NCBI Taxonomy" id="265554"/>
    <lineage>
        <taxon>Eukaryota</taxon>
        <taxon>Sar</taxon>
        <taxon>Stramenopiles</taxon>
        <taxon>Ochrophyta</taxon>
        <taxon>Bacillariophyta</taxon>
        <taxon>Bacillariophyceae</taxon>
        <taxon>Bacillariophycidae</taxon>
        <taxon>Thalassiophysales</taxon>
        <taxon>Catenulaceae</taxon>
        <taxon>Amphora</taxon>
    </lineage>
</organism>
<dbReference type="SUPFAM" id="SSF51735">
    <property type="entry name" value="NAD(P)-binding Rossmann-fold domains"/>
    <property type="match status" value="1"/>
</dbReference>
<dbReference type="Pfam" id="PF00106">
    <property type="entry name" value="adh_short"/>
    <property type="match status" value="1"/>
</dbReference>
<comment type="similarity">
    <text evidence="1">Belongs to the short-chain dehydrogenases/reductases (SDR) family.</text>
</comment>
<dbReference type="PANTHER" id="PTHR24320:SF148">
    <property type="entry name" value="NAD(P)-BINDING ROSSMANN-FOLD SUPERFAMILY PROTEIN"/>
    <property type="match status" value="1"/>
</dbReference>